<dbReference type="Pfam" id="PF00689">
    <property type="entry name" value="Cation_ATPase_C"/>
    <property type="match status" value="1"/>
</dbReference>
<dbReference type="InterPro" id="IPR059000">
    <property type="entry name" value="ATPase_P-type_domA"/>
</dbReference>
<feature type="transmembrane region" description="Helical" evidence="8">
    <location>
        <begin position="756"/>
        <end position="780"/>
    </location>
</feature>
<dbReference type="InterPro" id="IPR023299">
    <property type="entry name" value="ATPase_P-typ_cyto_dom_N"/>
</dbReference>
<dbReference type="NCBIfam" id="TIGR01494">
    <property type="entry name" value="ATPase_P-type"/>
    <property type="match status" value="2"/>
</dbReference>
<dbReference type="PROSITE" id="PS00154">
    <property type="entry name" value="ATPASE_E1_E2"/>
    <property type="match status" value="1"/>
</dbReference>
<proteinExistence type="predicted"/>
<dbReference type="SFLD" id="SFLDF00027">
    <property type="entry name" value="p-type_atpase"/>
    <property type="match status" value="1"/>
</dbReference>
<keyword evidence="4" id="KW-0067">ATP-binding</keyword>
<keyword evidence="2 8" id="KW-0812">Transmembrane</keyword>
<evidence type="ECO:0000256" key="4">
    <source>
        <dbReference type="ARBA" id="ARBA00022840"/>
    </source>
</evidence>
<dbReference type="Pfam" id="PF00122">
    <property type="entry name" value="E1-E2_ATPase"/>
    <property type="match status" value="1"/>
</dbReference>
<dbReference type="Gene3D" id="3.40.50.1000">
    <property type="entry name" value="HAD superfamily/HAD-like"/>
    <property type="match status" value="1"/>
</dbReference>
<organism evidence="10 11">
    <name type="scientific">Aquiflexum balticum DSM 16537</name>
    <dbReference type="NCBI Taxonomy" id="758820"/>
    <lineage>
        <taxon>Bacteria</taxon>
        <taxon>Pseudomonadati</taxon>
        <taxon>Bacteroidota</taxon>
        <taxon>Cytophagia</taxon>
        <taxon>Cytophagales</taxon>
        <taxon>Cyclobacteriaceae</taxon>
        <taxon>Aquiflexum</taxon>
    </lineage>
</organism>
<dbReference type="AlphaFoldDB" id="A0A1W2H6N0"/>
<evidence type="ECO:0000256" key="3">
    <source>
        <dbReference type="ARBA" id="ARBA00022741"/>
    </source>
</evidence>
<evidence type="ECO:0000256" key="8">
    <source>
        <dbReference type="SAM" id="Phobius"/>
    </source>
</evidence>
<dbReference type="STRING" id="758820.SAMN00777080_2898"/>
<keyword evidence="6 8" id="KW-1133">Transmembrane helix</keyword>
<keyword evidence="11" id="KW-1185">Reference proteome</keyword>
<dbReference type="SUPFAM" id="SSF81665">
    <property type="entry name" value="Calcium ATPase, transmembrane domain M"/>
    <property type="match status" value="1"/>
</dbReference>
<dbReference type="InterPro" id="IPR008250">
    <property type="entry name" value="ATPase_P-typ_transduc_dom_A_sf"/>
</dbReference>
<dbReference type="SUPFAM" id="SSF81653">
    <property type="entry name" value="Calcium ATPase, transduction domain A"/>
    <property type="match status" value="1"/>
</dbReference>
<gene>
    <name evidence="10" type="ORF">SAMN00777080_2898</name>
</gene>
<dbReference type="InterPro" id="IPR036412">
    <property type="entry name" value="HAD-like_sf"/>
</dbReference>
<evidence type="ECO:0000256" key="6">
    <source>
        <dbReference type="ARBA" id="ARBA00022989"/>
    </source>
</evidence>
<dbReference type="Gene3D" id="2.70.150.10">
    <property type="entry name" value="Calcium-transporting ATPase, cytoplasmic transduction domain A"/>
    <property type="match status" value="1"/>
</dbReference>
<dbReference type="Pfam" id="PF00690">
    <property type="entry name" value="Cation_ATPase_N"/>
    <property type="match status" value="1"/>
</dbReference>
<dbReference type="GO" id="GO:0016887">
    <property type="term" value="F:ATP hydrolysis activity"/>
    <property type="evidence" value="ECO:0007669"/>
    <property type="project" value="InterPro"/>
</dbReference>
<dbReference type="PRINTS" id="PR00120">
    <property type="entry name" value="HATPASE"/>
</dbReference>
<dbReference type="SUPFAM" id="SSF81660">
    <property type="entry name" value="Metal cation-transporting ATPase, ATP-binding domain N"/>
    <property type="match status" value="1"/>
</dbReference>
<dbReference type="InterPro" id="IPR006068">
    <property type="entry name" value="ATPase_P-typ_cation-transptr_C"/>
</dbReference>
<dbReference type="Proteomes" id="UP000192333">
    <property type="component" value="Chromosome I"/>
</dbReference>
<dbReference type="SMART" id="SM00831">
    <property type="entry name" value="Cation_ATPase_N"/>
    <property type="match status" value="1"/>
</dbReference>
<dbReference type="InterPro" id="IPR023298">
    <property type="entry name" value="ATPase_P-typ_TM_dom_sf"/>
</dbReference>
<dbReference type="PRINTS" id="PR00119">
    <property type="entry name" value="CATATPASE"/>
</dbReference>
<dbReference type="FunFam" id="3.40.50.1000:FF:000083">
    <property type="entry name" value="Sodium/potassium-transporting ATPase subunit alpha"/>
    <property type="match status" value="1"/>
</dbReference>
<dbReference type="GO" id="GO:0005524">
    <property type="term" value="F:ATP binding"/>
    <property type="evidence" value="ECO:0007669"/>
    <property type="project" value="UniProtKB-KW"/>
</dbReference>
<protein>
    <submittedName>
        <fullName evidence="10">Ca2+-transporting ATPase</fullName>
    </submittedName>
</protein>
<feature type="transmembrane region" description="Helical" evidence="8">
    <location>
        <begin position="279"/>
        <end position="303"/>
    </location>
</feature>
<evidence type="ECO:0000256" key="5">
    <source>
        <dbReference type="ARBA" id="ARBA00022967"/>
    </source>
</evidence>
<dbReference type="Gene3D" id="3.40.1110.10">
    <property type="entry name" value="Calcium-transporting ATPase, cytoplasmic domain N"/>
    <property type="match status" value="1"/>
</dbReference>
<keyword evidence="7 8" id="KW-0472">Membrane</keyword>
<evidence type="ECO:0000259" key="9">
    <source>
        <dbReference type="SMART" id="SM00831"/>
    </source>
</evidence>
<evidence type="ECO:0000256" key="7">
    <source>
        <dbReference type="ARBA" id="ARBA00023136"/>
    </source>
</evidence>
<keyword evidence="5" id="KW-1278">Translocase</keyword>
<feature type="transmembrane region" description="Helical" evidence="8">
    <location>
        <begin position="825"/>
        <end position="845"/>
    </location>
</feature>
<feature type="transmembrane region" description="Helical" evidence="8">
    <location>
        <begin position="248"/>
        <end position="267"/>
    </location>
</feature>
<evidence type="ECO:0000313" key="10">
    <source>
        <dbReference type="EMBL" id="SMD44278.1"/>
    </source>
</evidence>
<dbReference type="Gene3D" id="1.20.1110.10">
    <property type="entry name" value="Calcium-transporting ATPase, transmembrane domain"/>
    <property type="match status" value="1"/>
</dbReference>
<dbReference type="InterPro" id="IPR004014">
    <property type="entry name" value="ATPase_P-typ_cation-transptr_N"/>
</dbReference>
<feature type="transmembrane region" description="Helical" evidence="8">
    <location>
        <begin position="857"/>
        <end position="877"/>
    </location>
</feature>
<dbReference type="InterPro" id="IPR044492">
    <property type="entry name" value="P_typ_ATPase_HD_dom"/>
</dbReference>
<feature type="transmembrane region" description="Helical" evidence="8">
    <location>
        <begin position="85"/>
        <end position="103"/>
    </location>
</feature>
<keyword evidence="3" id="KW-0547">Nucleotide-binding</keyword>
<evidence type="ECO:0000256" key="2">
    <source>
        <dbReference type="ARBA" id="ARBA00022692"/>
    </source>
</evidence>
<sequence length="884" mass="97071">MIELPEAPHAQEADSIIQLLNTSKKGLNEKDVKLRQTKFGLNEIPDPGGIPLWKIILKQFTNLMVYILLIAALISYFTGNYIDTYVILVIILINALIGFIQEYKAEGAVAALKNLLVPKCKVIRDGKLQTIHSKNLVPGDLISLEEGDNVPADARIIYEKNARTIESSLTGEAAPVDKNTAPLKKEVPLGDKVNMVWKSTFLASGSVKAIVTGTGMNTKIGEIAKSLKNIEPKKTNFQLKTDKLAKQMAFIAIGSAVLLFMVSYFFQDAEISEILLISIAALVSTIPEGLPAVLSIVLAIGSYRMSKSNAIIREISATESLGSVSTIVTDKTGTLTQNTMTIKTVWIPGGKTVKVEGEGWESSGDFVGDKGDVEALNLFLEISAHCHQTAIKKKKKGHFQVTGDPTEAAFLVLANKAGKSKELDILQNNAFDSDLKYRSTLVKKEGKSIRFYIGAPEAILDLSTTSRQKTGDTIKMSNKERDLIHKKISAWSKESYRVLALAQSENASEKTKDDKVQFIGLAGMLDPPRPGVLEAVQSCQRAGIRVIMATGDHAETALAISKKVGIVKEGRDLVYTDSELSKMNEKDFDKAVQNADVFSRLTPLMKLKIAKSLQKNGDLIAMTGDGVNDAPALKQANIGISMGIMGTDVAKDASVMVLADDNFTTIVKAIEQGRIVFNNARRTSFFLVTTNFAEILTLISAVSLGLAMPLTATQILWINLITDGFCDKALATEKGIGDELDRPPIDPKEKILNKTVLPFLAINIFIMVGLSITAFLWYMPQGIEKARTMVFITMGFSQLFNALNMRSLTRSTITLGIFGNKWLNYALLISLAIQMIIIEVPYLSNLFSFRQVSLTELLIWAGLTSFVFWFTEIFKYFKFHHSKK</sequence>
<feature type="domain" description="Cation-transporting P-type ATPase N-terminal" evidence="9">
    <location>
        <begin position="7"/>
        <end position="80"/>
    </location>
</feature>
<accession>A0A1W2H6N0</accession>
<dbReference type="SUPFAM" id="SSF56784">
    <property type="entry name" value="HAD-like"/>
    <property type="match status" value="1"/>
</dbReference>
<dbReference type="InterPro" id="IPR018303">
    <property type="entry name" value="ATPase_P-typ_P_site"/>
</dbReference>
<dbReference type="Pfam" id="PF13246">
    <property type="entry name" value="Cation_ATPase"/>
    <property type="match status" value="1"/>
</dbReference>
<feature type="transmembrane region" description="Helical" evidence="8">
    <location>
        <begin position="60"/>
        <end position="79"/>
    </location>
</feature>
<dbReference type="InterPro" id="IPR023214">
    <property type="entry name" value="HAD_sf"/>
</dbReference>
<dbReference type="OrthoDB" id="1521937at2"/>
<evidence type="ECO:0000313" key="11">
    <source>
        <dbReference type="Proteomes" id="UP000192333"/>
    </source>
</evidence>
<dbReference type="InterPro" id="IPR001757">
    <property type="entry name" value="P_typ_ATPase"/>
</dbReference>
<dbReference type="RefSeq" id="WP_084121072.1">
    <property type="nucleotide sequence ID" value="NZ_LT838813.1"/>
</dbReference>
<evidence type="ECO:0000256" key="1">
    <source>
        <dbReference type="ARBA" id="ARBA00004141"/>
    </source>
</evidence>
<dbReference type="EMBL" id="LT838813">
    <property type="protein sequence ID" value="SMD44278.1"/>
    <property type="molecule type" value="Genomic_DNA"/>
</dbReference>
<name>A0A1W2H6N0_9BACT</name>
<dbReference type="GO" id="GO:0016020">
    <property type="term" value="C:membrane"/>
    <property type="evidence" value="ECO:0007669"/>
    <property type="project" value="UniProtKB-SubCell"/>
</dbReference>
<dbReference type="SFLD" id="SFLDS00003">
    <property type="entry name" value="Haloacid_Dehalogenase"/>
    <property type="match status" value="1"/>
</dbReference>
<dbReference type="SFLD" id="SFLDG00002">
    <property type="entry name" value="C1.7:_P-type_atpase_like"/>
    <property type="match status" value="1"/>
</dbReference>
<dbReference type="PANTHER" id="PTHR42861">
    <property type="entry name" value="CALCIUM-TRANSPORTING ATPASE"/>
    <property type="match status" value="1"/>
</dbReference>
<comment type="subcellular location">
    <subcellularLocation>
        <location evidence="1">Membrane</location>
        <topology evidence="1">Multi-pass membrane protein</topology>
    </subcellularLocation>
</comment>
<reference evidence="11" key="1">
    <citation type="submission" date="2017-04" db="EMBL/GenBank/DDBJ databases">
        <authorList>
            <person name="Varghese N."/>
            <person name="Submissions S."/>
        </authorList>
    </citation>
    <scope>NUCLEOTIDE SEQUENCE [LARGE SCALE GENOMIC DNA]</scope>
    <source>
        <strain evidence="11">DSM 16537</strain>
    </source>
</reference>